<dbReference type="InterPro" id="IPR036866">
    <property type="entry name" value="RibonucZ/Hydroxyglut_hydro"/>
</dbReference>
<gene>
    <name evidence="2" type="ORF">CR165_14240</name>
</gene>
<dbReference type="SMART" id="SM00849">
    <property type="entry name" value="Lactamase_B"/>
    <property type="match status" value="1"/>
</dbReference>
<accession>A0A2U1V2J2</accession>
<keyword evidence="2" id="KW-0378">Hydrolase</keyword>
<dbReference type="SUPFAM" id="SSF56281">
    <property type="entry name" value="Metallo-hydrolase/oxidoreductase"/>
    <property type="match status" value="1"/>
</dbReference>
<sequence length="270" mass="29234">MTVFLCTACGTAYPEAAAPPDACPICQDERQYVPATGQAWTGREALAQGHRNAWRRHEPGLFSVQTVPAFAINQRAFLLVTPHGNILWDCIALLDAATEALVHGLGGIRAIAISHPHYYTTMQDWAAAFGATLHLHAADRDWIMRPSPALRLWEGETLELAPGATLIRAGGHFPGGTVLHWAQAAEGAGALLAGDIVQVTPGARRVSFQWSYPNMLPLPADAVRRIAATLAPWRYERIYGAFAGQEVLRDGPGIVARSAARYVELLDGRM</sequence>
<dbReference type="AlphaFoldDB" id="A0A2U1V2J2"/>
<dbReference type="Gene3D" id="3.60.15.10">
    <property type="entry name" value="Ribonuclease Z/Hydroxyacylglutathione hydrolase-like"/>
    <property type="match status" value="1"/>
</dbReference>
<dbReference type="PANTHER" id="PTHR36839">
    <property type="entry name" value="METALLO-BETA-LACTAMASE FAMILY PROTEIN (AFU_ORTHOLOGUE AFUA_5G12770)"/>
    <property type="match status" value="1"/>
</dbReference>
<evidence type="ECO:0000259" key="1">
    <source>
        <dbReference type="SMART" id="SM00849"/>
    </source>
</evidence>
<dbReference type="GO" id="GO:0016787">
    <property type="term" value="F:hydrolase activity"/>
    <property type="evidence" value="ECO:0007669"/>
    <property type="project" value="UniProtKB-KW"/>
</dbReference>
<evidence type="ECO:0000313" key="3">
    <source>
        <dbReference type="Proteomes" id="UP000245048"/>
    </source>
</evidence>
<feature type="domain" description="Metallo-beta-lactamase" evidence="1">
    <location>
        <begin position="73"/>
        <end position="242"/>
    </location>
</feature>
<evidence type="ECO:0000313" key="2">
    <source>
        <dbReference type="EMBL" id="PWC28104.1"/>
    </source>
</evidence>
<dbReference type="Proteomes" id="UP000245048">
    <property type="component" value="Unassembled WGS sequence"/>
</dbReference>
<keyword evidence="3" id="KW-1185">Reference proteome</keyword>
<dbReference type="PANTHER" id="PTHR36839:SF1">
    <property type="entry name" value="METALLO-BETA-LACTAMASE FAMILY PROTEIN (AFU_ORTHOLOGUE AFUA_5G12770)"/>
    <property type="match status" value="1"/>
</dbReference>
<dbReference type="RefSeq" id="WP_109517671.1">
    <property type="nucleotide sequence ID" value="NZ_PDOA01000009.1"/>
</dbReference>
<dbReference type="EMBL" id="PDOA01000009">
    <property type="protein sequence ID" value="PWC28104.1"/>
    <property type="molecule type" value="Genomic_DNA"/>
</dbReference>
<reference evidence="3" key="1">
    <citation type="submission" date="2017-10" db="EMBL/GenBank/DDBJ databases">
        <authorList>
            <person name="Toshchakov S.V."/>
            <person name="Goeva M.A."/>
        </authorList>
    </citation>
    <scope>NUCLEOTIDE SEQUENCE [LARGE SCALE GENOMIC DNA]</scope>
    <source>
        <strain evidence="3">JR1/69-1-13</strain>
    </source>
</reference>
<comment type="caution">
    <text evidence="2">The sequence shown here is derived from an EMBL/GenBank/DDBJ whole genome shotgun (WGS) entry which is preliminary data.</text>
</comment>
<dbReference type="OrthoDB" id="2373347at2"/>
<organism evidence="2 3">
    <name type="scientific">Teichococcus aestuarii</name>
    <dbReference type="NCBI Taxonomy" id="568898"/>
    <lineage>
        <taxon>Bacteria</taxon>
        <taxon>Pseudomonadati</taxon>
        <taxon>Pseudomonadota</taxon>
        <taxon>Alphaproteobacteria</taxon>
        <taxon>Acetobacterales</taxon>
        <taxon>Roseomonadaceae</taxon>
        <taxon>Roseomonas</taxon>
    </lineage>
</organism>
<proteinExistence type="predicted"/>
<protein>
    <submittedName>
        <fullName evidence="2">MBL fold metallo-hydrolase</fullName>
    </submittedName>
</protein>
<dbReference type="InterPro" id="IPR001279">
    <property type="entry name" value="Metallo-B-lactamas"/>
</dbReference>
<name>A0A2U1V2J2_9PROT</name>